<evidence type="ECO:0000313" key="5">
    <source>
        <dbReference type="Proteomes" id="UP001215712"/>
    </source>
</evidence>
<dbReference type="InterPro" id="IPR024884">
    <property type="entry name" value="NAPE-PLD"/>
</dbReference>
<protein>
    <recommendedName>
        <fullName evidence="3">Metallo-beta-lactamase domain-containing protein</fullName>
    </recommendedName>
</protein>
<accession>A0AAD6HC72</accession>
<dbReference type="SUPFAM" id="SSF56281">
    <property type="entry name" value="Metallo-hydrolase/oxidoreductase"/>
    <property type="match status" value="1"/>
</dbReference>
<dbReference type="GO" id="GO:0070291">
    <property type="term" value="P:N-acylethanolamine metabolic process"/>
    <property type="evidence" value="ECO:0007669"/>
    <property type="project" value="TreeGrafter"/>
</dbReference>
<dbReference type="InterPro" id="IPR036866">
    <property type="entry name" value="RibonucZ/Hydroxyglut_hydro"/>
</dbReference>
<comment type="caution">
    <text evidence="4">The sequence shown here is derived from an EMBL/GenBank/DDBJ whole genome shotgun (WGS) entry which is preliminary data.</text>
</comment>
<dbReference type="GO" id="GO:0008270">
    <property type="term" value="F:zinc ion binding"/>
    <property type="evidence" value="ECO:0007669"/>
    <property type="project" value="InterPro"/>
</dbReference>
<dbReference type="PANTHER" id="PTHR15032:SF4">
    <property type="entry name" value="N-ACYL-PHOSPHATIDYLETHANOLAMINE-HYDROLYZING PHOSPHOLIPASE D"/>
    <property type="match status" value="1"/>
</dbReference>
<dbReference type="Proteomes" id="UP001215712">
    <property type="component" value="Unassembled WGS sequence"/>
</dbReference>
<evidence type="ECO:0000256" key="1">
    <source>
        <dbReference type="PIRSR" id="PIRSR038896-50"/>
    </source>
</evidence>
<dbReference type="InterPro" id="IPR001279">
    <property type="entry name" value="Metallo-B-lactamas"/>
</dbReference>
<evidence type="ECO:0000256" key="2">
    <source>
        <dbReference type="SAM" id="MobiDB-lite"/>
    </source>
</evidence>
<organism evidence="4 5">
    <name type="scientific">Penicillium malachiteum</name>
    <dbReference type="NCBI Taxonomy" id="1324776"/>
    <lineage>
        <taxon>Eukaryota</taxon>
        <taxon>Fungi</taxon>
        <taxon>Dikarya</taxon>
        <taxon>Ascomycota</taxon>
        <taxon>Pezizomycotina</taxon>
        <taxon>Eurotiomycetes</taxon>
        <taxon>Eurotiomycetidae</taxon>
        <taxon>Eurotiales</taxon>
        <taxon>Aspergillaceae</taxon>
        <taxon>Penicillium</taxon>
    </lineage>
</organism>
<reference evidence="4" key="1">
    <citation type="journal article" date="2023" name="IMA Fungus">
        <title>Comparative genomic study of the Penicillium genus elucidates a diverse pangenome and 15 lateral gene transfer events.</title>
        <authorList>
            <person name="Petersen C."/>
            <person name="Sorensen T."/>
            <person name="Nielsen M.R."/>
            <person name="Sondergaard T.E."/>
            <person name="Sorensen J.L."/>
            <person name="Fitzpatrick D.A."/>
            <person name="Frisvad J.C."/>
            <person name="Nielsen K.L."/>
        </authorList>
    </citation>
    <scope>NUCLEOTIDE SEQUENCE</scope>
    <source>
        <strain evidence="4">IBT 17514</strain>
    </source>
</reference>
<proteinExistence type="predicted"/>
<dbReference type="GO" id="GO:0070290">
    <property type="term" value="F:N-acylphosphatidylethanolamine-specific phospholipase D activity"/>
    <property type="evidence" value="ECO:0007669"/>
    <property type="project" value="InterPro"/>
</dbReference>
<feature type="region of interest" description="Disordered" evidence="2">
    <location>
        <begin position="61"/>
        <end position="80"/>
    </location>
</feature>
<sequence length="394" mass="44065">MGVTTTEILYALTVATASTRPAPEDAAQKSHHGKSGFRNPWDSWRNVGLANVAEVMKRRFNGKGNVPDTSGPTVPVRKPEFLPTRETPQLRATWLGHAAYYVEFPGGLRVLFDPVLEEHCGPYNLLGPKRFTDAPCQPKDFPFVDAVFISHNHYDHLSYHTVSAIAKLHPNCHFFVPLGNKSWFEKSGIHKVTELDWWEERDITLSPSTQTEAKIEVVGEGDMKSADITARIGSLPCQHVSARGIHDRNKTLWCSWAVESGGKKLYFAGDTGYRPVTEVPEGEDDHDPKYNFPVCPAFKQVGEFRGPFDLGLIPIGAYAPRHIWSPVHGDPHDAVSMFQDTKCKNALGIHWGTWVLTEEDVLEPPEKLKAALKKFDLPEKGVFDVVEIGESRIY</sequence>
<dbReference type="EMBL" id="JAQJAN010000019">
    <property type="protein sequence ID" value="KAJ5708768.1"/>
    <property type="molecule type" value="Genomic_DNA"/>
</dbReference>
<feature type="domain" description="Metallo-beta-lactamase" evidence="3">
    <location>
        <begin position="109"/>
        <end position="351"/>
    </location>
</feature>
<evidence type="ECO:0000259" key="3">
    <source>
        <dbReference type="Pfam" id="PF12706"/>
    </source>
</evidence>
<feature type="binding site" evidence="1">
    <location>
        <position position="328"/>
    </location>
    <ligand>
        <name>an N-acyl-1,2-diacyl-sn-glycero-3-phosphoethanolamine</name>
        <dbReference type="ChEBI" id="CHEBI:62537"/>
    </ligand>
</feature>
<dbReference type="GO" id="GO:0070292">
    <property type="term" value="P:N-acylphosphatidylethanolamine metabolic process"/>
    <property type="evidence" value="ECO:0007669"/>
    <property type="project" value="TreeGrafter"/>
</dbReference>
<feature type="binding site" evidence="1">
    <location>
        <position position="154"/>
    </location>
    <ligand>
        <name>an N-acyl-1,2-diacyl-sn-glycero-3-phosphoethanolamine</name>
        <dbReference type="ChEBI" id="CHEBI:62537"/>
    </ligand>
</feature>
<feature type="region of interest" description="Disordered" evidence="2">
    <location>
        <begin position="20"/>
        <end position="39"/>
    </location>
</feature>
<reference evidence="4" key="2">
    <citation type="submission" date="2023-01" db="EMBL/GenBank/DDBJ databases">
        <authorList>
            <person name="Petersen C."/>
        </authorList>
    </citation>
    <scope>NUCLEOTIDE SEQUENCE</scope>
    <source>
        <strain evidence="4">IBT 17514</strain>
    </source>
</reference>
<dbReference type="AlphaFoldDB" id="A0AAD6HC72"/>
<dbReference type="GO" id="GO:0005737">
    <property type="term" value="C:cytoplasm"/>
    <property type="evidence" value="ECO:0007669"/>
    <property type="project" value="TreeGrafter"/>
</dbReference>
<dbReference type="FunFam" id="3.60.15.10:FF:000048">
    <property type="entry name" value="Zn-dependent hydrolase/oxidoreductase family protein, putative"/>
    <property type="match status" value="1"/>
</dbReference>
<dbReference type="Gene3D" id="3.60.15.10">
    <property type="entry name" value="Ribonuclease Z/Hydroxyacylglutathione hydrolase-like"/>
    <property type="match status" value="1"/>
</dbReference>
<evidence type="ECO:0000313" key="4">
    <source>
        <dbReference type="EMBL" id="KAJ5708768.1"/>
    </source>
</evidence>
<dbReference type="PIRSF" id="PIRSF038896">
    <property type="entry name" value="NAPE-PLD"/>
    <property type="match status" value="1"/>
</dbReference>
<dbReference type="PANTHER" id="PTHR15032">
    <property type="entry name" value="N-ACYL-PHOSPHATIDYLETHANOLAMINE-HYDROLYZING PHOSPHOLIPASE D"/>
    <property type="match status" value="1"/>
</dbReference>
<keyword evidence="5" id="KW-1185">Reference proteome</keyword>
<dbReference type="Pfam" id="PF12706">
    <property type="entry name" value="Lactamase_B_2"/>
    <property type="match status" value="1"/>
</dbReference>
<name>A0AAD6HC72_9EURO</name>
<gene>
    <name evidence="4" type="ORF">N7493_010102</name>
</gene>